<keyword evidence="1" id="KW-0472">Membrane</keyword>
<keyword evidence="1" id="KW-0812">Transmembrane</keyword>
<evidence type="ECO:0000313" key="3">
    <source>
        <dbReference type="Proteomes" id="UP000176633"/>
    </source>
</evidence>
<reference evidence="2 3" key="1">
    <citation type="journal article" date="2016" name="Nat. Commun.">
        <title>Thousands of microbial genomes shed light on interconnected biogeochemical processes in an aquifer system.</title>
        <authorList>
            <person name="Anantharaman K."/>
            <person name="Brown C.T."/>
            <person name="Hug L.A."/>
            <person name="Sharon I."/>
            <person name="Castelle C.J."/>
            <person name="Probst A.J."/>
            <person name="Thomas B.C."/>
            <person name="Singh A."/>
            <person name="Wilkins M.J."/>
            <person name="Karaoz U."/>
            <person name="Brodie E.L."/>
            <person name="Williams K.H."/>
            <person name="Hubbard S.S."/>
            <person name="Banfield J.F."/>
        </authorList>
    </citation>
    <scope>NUCLEOTIDE SEQUENCE [LARGE SCALE GENOMIC DNA]</scope>
</reference>
<feature type="transmembrane region" description="Helical" evidence="1">
    <location>
        <begin position="21"/>
        <end position="40"/>
    </location>
</feature>
<proteinExistence type="predicted"/>
<gene>
    <name evidence="2" type="ORF">A3G50_01820</name>
</gene>
<dbReference type="AlphaFoldDB" id="A0A1F6C1V8"/>
<keyword evidence="1" id="KW-1133">Transmembrane helix</keyword>
<evidence type="ECO:0000313" key="2">
    <source>
        <dbReference type="EMBL" id="OGG43140.1"/>
    </source>
</evidence>
<name>A0A1F6C1V8_9BACT</name>
<comment type="caution">
    <text evidence="2">The sequence shown here is derived from an EMBL/GenBank/DDBJ whole genome shotgun (WGS) entry which is preliminary data.</text>
</comment>
<dbReference type="EMBL" id="MFKM01000024">
    <property type="protein sequence ID" value="OGG43140.1"/>
    <property type="molecule type" value="Genomic_DNA"/>
</dbReference>
<accession>A0A1F6C1V8</accession>
<dbReference type="Proteomes" id="UP000176633">
    <property type="component" value="Unassembled WGS sequence"/>
</dbReference>
<evidence type="ECO:0000256" key="1">
    <source>
        <dbReference type="SAM" id="Phobius"/>
    </source>
</evidence>
<sequence length="102" mass="11050">MEQNTGSGLEPKIELKSKTNSIVLIIGAVIVLIGLGIWYWQAQKEKIIAPSVNAPEVSEIGQPASPTIKEDSTSVINQELDSIDIGDLNKEFQTIDSDLNSL</sequence>
<organism evidence="2 3">
    <name type="scientific">Candidatus Jorgensenbacteria bacterium RIFCSPLOWO2_12_FULL_42_11</name>
    <dbReference type="NCBI Taxonomy" id="1798473"/>
    <lineage>
        <taxon>Bacteria</taxon>
        <taxon>Candidatus Joergenseniibacteriota</taxon>
    </lineage>
</organism>
<dbReference type="STRING" id="1798473.A3G50_01820"/>
<protein>
    <submittedName>
        <fullName evidence="2">Uncharacterized protein</fullName>
    </submittedName>
</protein>